<accession>A0ABT3MP74</accession>
<dbReference type="Proteomes" id="UP001209854">
    <property type="component" value="Unassembled WGS sequence"/>
</dbReference>
<reference evidence="1 2" key="1">
    <citation type="submission" date="2022-10" db="EMBL/GenBank/DDBJ databases">
        <title>High-quality genome sequences of two octocoral-associated bacteria, Endozoicomonas euniceicola EF212 and Endozoicomonas gorgoniicola PS125.</title>
        <authorList>
            <person name="Chiou Y.-J."/>
            <person name="Chen Y.-H."/>
        </authorList>
    </citation>
    <scope>NUCLEOTIDE SEQUENCE [LARGE SCALE GENOMIC DNA]</scope>
    <source>
        <strain evidence="1 2">PS125</strain>
    </source>
</reference>
<protein>
    <submittedName>
        <fullName evidence="1">Uncharacterized protein</fullName>
    </submittedName>
</protein>
<keyword evidence="2" id="KW-1185">Reference proteome</keyword>
<comment type="caution">
    <text evidence="1">The sequence shown here is derived from an EMBL/GenBank/DDBJ whole genome shotgun (WGS) entry which is preliminary data.</text>
</comment>
<dbReference type="RefSeq" id="WP_262566242.1">
    <property type="nucleotide sequence ID" value="NZ_JAPFCC010000001.1"/>
</dbReference>
<sequence length="317" mass="36005">MSDMDEVSRTAYQLQARGMISGWLPQLPYLDNKGKTVIPIIVYQADSSQECSSEATSSDCSSGQPFLHEDSILIAFGKPVGNQPAPLTLSEQNAFIPPSPQFYNIDQQVESQLHITTNARVSNRYTQAMNEGRLSYHDPSLPKAPFLREDADDGSSTWLPPQHFIVQVEFDSTDGEAITVPDSVTYNAFNIGNTLDKSFPEYIWIYRFTRAQRISPQRVAISFMFDYYSTSGTTINLEDLQLRSITNPDDQIASYRFIHWQPMRINTVTPTQLAEEERAQEPIQEPSRDLSANLDESLSGFRLMVRRFGRAWANFRH</sequence>
<name>A0ABT3MP74_9GAMM</name>
<gene>
    <name evidence="1" type="ORF">NX722_00545</name>
</gene>
<dbReference type="EMBL" id="JAPFCC010000001">
    <property type="protein sequence ID" value="MCW7551171.1"/>
    <property type="molecule type" value="Genomic_DNA"/>
</dbReference>
<proteinExistence type="predicted"/>
<organism evidence="1 2">
    <name type="scientific">Endozoicomonas gorgoniicola</name>
    <dbReference type="NCBI Taxonomy" id="1234144"/>
    <lineage>
        <taxon>Bacteria</taxon>
        <taxon>Pseudomonadati</taxon>
        <taxon>Pseudomonadota</taxon>
        <taxon>Gammaproteobacteria</taxon>
        <taxon>Oceanospirillales</taxon>
        <taxon>Endozoicomonadaceae</taxon>
        <taxon>Endozoicomonas</taxon>
    </lineage>
</organism>
<evidence type="ECO:0000313" key="2">
    <source>
        <dbReference type="Proteomes" id="UP001209854"/>
    </source>
</evidence>
<evidence type="ECO:0000313" key="1">
    <source>
        <dbReference type="EMBL" id="MCW7551171.1"/>
    </source>
</evidence>